<proteinExistence type="predicted"/>
<evidence type="ECO:0000259" key="1">
    <source>
        <dbReference type="PROSITE" id="PS50995"/>
    </source>
</evidence>
<dbReference type="InterPro" id="IPR039422">
    <property type="entry name" value="MarR/SlyA-like"/>
</dbReference>
<dbReference type="EMBL" id="PPCV01000010">
    <property type="protein sequence ID" value="RXW31359.1"/>
    <property type="molecule type" value="Genomic_DNA"/>
</dbReference>
<dbReference type="Gene3D" id="1.10.10.10">
    <property type="entry name" value="Winged helix-like DNA-binding domain superfamily/Winged helix DNA-binding domain"/>
    <property type="match status" value="1"/>
</dbReference>
<dbReference type="InterPro" id="IPR036388">
    <property type="entry name" value="WH-like_DNA-bd_sf"/>
</dbReference>
<comment type="caution">
    <text evidence="2">The sequence shown here is derived from an EMBL/GenBank/DDBJ whole genome shotgun (WGS) entry which is preliminary data.</text>
</comment>
<dbReference type="GO" id="GO:0003700">
    <property type="term" value="F:DNA-binding transcription factor activity"/>
    <property type="evidence" value="ECO:0007669"/>
    <property type="project" value="InterPro"/>
</dbReference>
<sequence>MRPMDPVERSPQEHGRAALIAAIVGELQGLSLSSDRIGAAFAARHDLHQTDFRALTAITRAERLGDPLTGRRLADALQLSQAAVSYLVDRLAASGHVWREPDPRDRRQTLLRIGARGREVAGSFFGPLAVTHEAALAPYSAADLELCLRFLADVNGALTAFGEGPSPGDTSVI</sequence>
<dbReference type="AlphaFoldDB" id="A0A4Q2EDW2"/>
<evidence type="ECO:0000313" key="2">
    <source>
        <dbReference type="EMBL" id="RXW31359.1"/>
    </source>
</evidence>
<dbReference type="SMART" id="SM00347">
    <property type="entry name" value="HTH_MARR"/>
    <property type="match status" value="1"/>
</dbReference>
<dbReference type="InterPro" id="IPR036390">
    <property type="entry name" value="WH_DNA-bd_sf"/>
</dbReference>
<dbReference type="Pfam" id="PF12802">
    <property type="entry name" value="MarR_2"/>
    <property type="match status" value="1"/>
</dbReference>
<gene>
    <name evidence="2" type="ORF">C1706_12875</name>
</gene>
<dbReference type="GO" id="GO:0006950">
    <property type="term" value="P:response to stress"/>
    <property type="evidence" value="ECO:0007669"/>
    <property type="project" value="TreeGrafter"/>
</dbReference>
<name>A0A4Q2EDW2_9ACTN</name>
<dbReference type="PANTHER" id="PTHR33164:SF106">
    <property type="entry name" value="TRANSCRIPTIONAL REGULATORY PROTEIN"/>
    <property type="match status" value="1"/>
</dbReference>
<dbReference type="PROSITE" id="PS50995">
    <property type="entry name" value="HTH_MARR_2"/>
    <property type="match status" value="1"/>
</dbReference>
<organism evidence="2 3">
    <name type="scientific">Propioniciclava flava</name>
    <dbReference type="NCBI Taxonomy" id="2072026"/>
    <lineage>
        <taxon>Bacteria</taxon>
        <taxon>Bacillati</taxon>
        <taxon>Actinomycetota</taxon>
        <taxon>Actinomycetes</taxon>
        <taxon>Propionibacteriales</taxon>
        <taxon>Propionibacteriaceae</taxon>
        <taxon>Propioniciclava</taxon>
    </lineage>
</organism>
<accession>A0A4Q2EDW2</accession>
<feature type="domain" description="HTH marR-type" evidence="1">
    <location>
        <begin position="16"/>
        <end position="156"/>
    </location>
</feature>
<keyword evidence="3" id="KW-1185">Reference proteome</keyword>
<evidence type="ECO:0000313" key="3">
    <source>
        <dbReference type="Proteomes" id="UP000290624"/>
    </source>
</evidence>
<dbReference type="InterPro" id="IPR000835">
    <property type="entry name" value="HTH_MarR-typ"/>
</dbReference>
<dbReference type="OrthoDB" id="8966183at2"/>
<reference evidence="2 3" key="1">
    <citation type="submission" date="2018-01" db="EMBL/GenBank/DDBJ databases">
        <title>Lactibacter flavus gen. nov., sp. nov., a novel bacterium of the family Propionibacteriaceae isolated from raw milk and dairy products.</title>
        <authorList>
            <person name="Wenning M."/>
            <person name="Breitenwieser F."/>
            <person name="Huptas C."/>
            <person name="von Neubeck M."/>
            <person name="Busse H.-J."/>
            <person name="Scherer S."/>
        </authorList>
    </citation>
    <scope>NUCLEOTIDE SEQUENCE [LARGE SCALE GENOMIC DNA]</scope>
    <source>
        <strain evidence="2 3">VG341</strain>
    </source>
</reference>
<protein>
    <submittedName>
        <fullName evidence="2">MarR family transcriptional regulator</fullName>
    </submittedName>
</protein>
<dbReference type="SUPFAM" id="SSF46785">
    <property type="entry name" value="Winged helix' DNA-binding domain"/>
    <property type="match status" value="1"/>
</dbReference>
<dbReference type="PANTHER" id="PTHR33164">
    <property type="entry name" value="TRANSCRIPTIONAL REGULATOR, MARR FAMILY"/>
    <property type="match status" value="1"/>
</dbReference>
<dbReference type="Proteomes" id="UP000290624">
    <property type="component" value="Unassembled WGS sequence"/>
</dbReference>